<sequence length="392" mass="44877">MSLLALVPEPIDLPYLVTESRSRHILFRVHTCHSASPLVWTGSLSSSGFASPDTHLASVTPASFEPIIENLTSTLLPSSSGGHGTLIPGPYLRHTIVDHILGKWRQTCIPQLHTIEERSEGLWEDEKSPWISGSEDLMWCLWEMARRLCVISGSGSGSGRDEEKVELAVLRHPEWDVEGEMRSELKKRQEGKNTGNRKSRDDVSCSEPDELEGGSEDKDQNDQGGTSTNERNNKKDDTVTPRHRRRPRQLWLRPAYFLTPSTRPYDMSNSLKDHYETSQKAAKACGEVLFYGRVWAENMVANLEWTRKSTPFPLPPHFFRSDEPERSHHSDDRSHRHRHHHHPRHSQSWLDKLVWDPREDDYPTAVAKVLARRRELAREDGLAEIDHPRQPL</sequence>
<feature type="region of interest" description="Disordered" evidence="1">
    <location>
        <begin position="316"/>
        <end position="343"/>
    </location>
</feature>
<dbReference type="AlphaFoldDB" id="A0AAJ8LHX7"/>
<dbReference type="KEGG" id="ksn:43586638"/>
<dbReference type="EMBL" id="CP144053">
    <property type="protein sequence ID" value="WWD17094.1"/>
    <property type="molecule type" value="Genomic_DNA"/>
</dbReference>
<feature type="region of interest" description="Disordered" evidence="1">
    <location>
        <begin position="178"/>
        <end position="246"/>
    </location>
</feature>
<accession>A0AAJ8LHX7</accession>
<feature type="compositionally biased region" description="Basic and acidic residues" evidence="1">
    <location>
        <begin position="178"/>
        <end position="191"/>
    </location>
</feature>
<reference evidence="2" key="2">
    <citation type="submission" date="2024-01" db="EMBL/GenBank/DDBJ databases">
        <title>Comparative genomics of Cryptococcus and Kwoniella reveals pathogenesis evolution and contrasting modes of karyotype evolution via chromosome fusion or intercentromeric recombination.</title>
        <authorList>
            <person name="Coelho M.A."/>
            <person name="David-Palma M."/>
            <person name="Shea T."/>
            <person name="Bowers K."/>
            <person name="McGinley-Smith S."/>
            <person name="Mohammad A.W."/>
            <person name="Gnirke A."/>
            <person name="Yurkov A.M."/>
            <person name="Nowrousian M."/>
            <person name="Sun S."/>
            <person name="Cuomo C.A."/>
            <person name="Heitman J."/>
        </authorList>
    </citation>
    <scope>NUCLEOTIDE SEQUENCE</scope>
    <source>
        <strain evidence="2">CBS 12478</strain>
    </source>
</reference>
<keyword evidence="3" id="KW-1185">Reference proteome</keyword>
<feature type="compositionally biased region" description="Basic and acidic residues" evidence="1">
    <location>
        <begin position="231"/>
        <end position="240"/>
    </location>
</feature>
<reference evidence="2" key="1">
    <citation type="submission" date="2017-08" db="EMBL/GenBank/DDBJ databases">
        <authorList>
            <person name="Cuomo C."/>
            <person name="Billmyre B."/>
            <person name="Heitman J."/>
        </authorList>
    </citation>
    <scope>NUCLEOTIDE SEQUENCE</scope>
    <source>
        <strain evidence="2">CBS 12478</strain>
    </source>
</reference>
<protein>
    <submittedName>
        <fullName evidence="2">Uncharacterized protein</fullName>
    </submittedName>
</protein>
<organism evidence="2 3">
    <name type="scientific">Kwoniella shandongensis</name>
    <dbReference type="NCBI Taxonomy" id="1734106"/>
    <lineage>
        <taxon>Eukaryota</taxon>
        <taxon>Fungi</taxon>
        <taxon>Dikarya</taxon>
        <taxon>Basidiomycota</taxon>
        <taxon>Agaricomycotina</taxon>
        <taxon>Tremellomycetes</taxon>
        <taxon>Tremellales</taxon>
        <taxon>Cryptococcaceae</taxon>
        <taxon>Kwoniella</taxon>
    </lineage>
</organism>
<evidence type="ECO:0000256" key="1">
    <source>
        <dbReference type="SAM" id="MobiDB-lite"/>
    </source>
</evidence>
<gene>
    <name evidence="2" type="ORF">CI109_101531</name>
</gene>
<dbReference type="Proteomes" id="UP000322225">
    <property type="component" value="Chromosome 3"/>
</dbReference>
<dbReference type="GeneID" id="43586638"/>
<dbReference type="RefSeq" id="XP_065823063.1">
    <property type="nucleotide sequence ID" value="XM_065966991.1"/>
</dbReference>
<name>A0AAJ8LHX7_9TREE</name>
<evidence type="ECO:0000313" key="2">
    <source>
        <dbReference type="EMBL" id="WWD17094.1"/>
    </source>
</evidence>
<feature type="compositionally biased region" description="Basic and acidic residues" evidence="1">
    <location>
        <begin position="319"/>
        <end position="334"/>
    </location>
</feature>
<evidence type="ECO:0000313" key="3">
    <source>
        <dbReference type="Proteomes" id="UP000322225"/>
    </source>
</evidence>
<proteinExistence type="predicted"/>